<reference evidence="2 3" key="1">
    <citation type="journal article" date="2018" name="Evol. Lett.">
        <title>Horizontal gene cluster transfer increased hallucinogenic mushroom diversity.</title>
        <authorList>
            <person name="Reynolds H.T."/>
            <person name="Vijayakumar V."/>
            <person name="Gluck-Thaler E."/>
            <person name="Korotkin H.B."/>
            <person name="Matheny P.B."/>
            <person name="Slot J.C."/>
        </authorList>
    </citation>
    <scope>NUCLEOTIDE SEQUENCE [LARGE SCALE GENOMIC DNA]</scope>
    <source>
        <strain evidence="2 3">SRW20</strain>
    </source>
</reference>
<dbReference type="InParanoid" id="A0A409Y3D3"/>
<evidence type="ECO:0000313" key="3">
    <source>
        <dbReference type="Proteomes" id="UP000284706"/>
    </source>
</evidence>
<sequence>MAYGVALSLYILCTRAVWEDGRRYTQRRKWLLLTFTTSLFLLSTGDIVKDILILAGDIFDVEDWASAGIFGIPALSSNQDGNAVLAYSSCVLTIWASNAMMVYRVQVFNRPPARRRLHKSILTSMDAPPEITILVVDFPVLEAEMSITVVSGIAYGLVFSLYLSCFRGLWQGKKKSSLRRRLFLTYITCMLFASTGGIVQNMTKMIGDVLSLRKLANGGFFGIPRAGYFSSSTLAYILAIWGVDSLLAWRCVALYQDLSTLARRVLIFSLAFVLVVSLLAGFTTLIIFQLQILLAIMAISASINLVLSGLIVYRIHSFQVRTRTALGDAHGPLYDRIIIMCVESCALIVVFEFACIIGFFASPNYVFEFAFTLLPQICGISSLLVIKRVTQGIDSVTIMDTSGTDYGRDGIQFAHGVSEEYKTDVDNSRKILESLGSLPSLTMDQNTSPSSHFDELLKENLEISAVSTIISGIFYGLVVALSFLSFGAVWKQKKKYTTRHRAALLTYIIIMLSSSTLQIVNNIWSIISGVDNFKQAILALQIQSQVVQFFTSNTFTQKGIIPYVISIWGADALLVCVESPCFMCFPPQSRSEDVALYYPFSRYLKVISSHPSRFPWFSIVGVFCLPSFSAALGLGSLAFSETWGTVLLIASSLINLILSSLIIGCICRIQWQIKKVLGREHGKLYTRIIILCIESCAPIVLFQASYIISVLYPAGIEAQGLHYLTGISGSNLPHIYVISPLLIIHRVAGGIDTVTTMSMSRRASRTDTRRAPLDRLRFAPAVSTQASQVIIYIYVSEDCSLLFDSGRRLEYVGDGGSTGDRGGLTLKL</sequence>
<feature type="transmembrane region" description="Helical" evidence="1">
    <location>
        <begin position="688"/>
        <end position="714"/>
    </location>
</feature>
<keyword evidence="3" id="KW-1185">Reference proteome</keyword>
<feature type="transmembrane region" description="Helical" evidence="1">
    <location>
        <begin position="614"/>
        <end position="639"/>
    </location>
</feature>
<keyword evidence="1" id="KW-0472">Membrane</keyword>
<feature type="transmembrane region" description="Helical" evidence="1">
    <location>
        <begin position="294"/>
        <end position="316"/>
    </location>
</feature>
<feature type="transmembrane region" description="Helical" evidence="1">
    <location>
        <begin position="463"/>
        <end position="490"/>
    </location>
</feature>
<accession>A0A409Y3D3</accession>
<feature type="transmembrane region" description="Helical" evidence="1">
    <location>
        <begin position="147"/>
        <end position="170"/>
    </location>
</feature>
<name>A0A409Y3D3_9AGAR</name>
<comment type="caution">
    <text evidence="2">The sequence shown here is derived from an EMBL/GenBank/DDBJ whole genome shotgun (WGS) entry which is preliminary data.</text>
</comment>
<organism evidence="2 3">
    <name type="scientific">Gymnopilus dilepis</name>
    <dbReference type="NCBI Taxonomy" id="231916"/>
    <lineage>
        <taxon>Eukaryota</taxon>
        <taxon>Fungi</taxon>
        <taxon>Dikarya</taxon>
        <taxon>Basidiomycota</taxon>
        <taxon>Agaricomycotina</taxon>
        <taxon>Agaricomycetes</taxon>
        <taxon>Agaricomycetidae</taxon>
        <taxon>Agaricales</taxon>
        <taxon>Agaricineae</taxon>
        <taxon>Hymenogastraceae</taxon>
        <taxon>Gymnopilus</taxon>
    </lineage>
</organism>
<feature type="transmembrane region" description="Helical" evidence="1">
    <location>
        <begin position="645"/>
        <end position="667"/>
    </location>
</feature>
<protein>
    <submittedName>
        <fullName evidence="2">Uncharacterized protein</fullName>
    </submittedName>
</protein>
<feature type="transmembrane region" description="Helical" evidence="1">
    <location>
        <begin position="337"/>
        <end position="361"/>
    </location>
</feature>
<evidence type="ECO:0000313" key="2">
    <source>
        <dbReference type="EMBL" id="PPQ97461.1"/>
    </source>
</evidence>
<feature type="transmembrane region" description="Helical" evidence="1">
    <location>
        <begin position="182"/>
        <end position="202"/>
    </location>
</feature>
<feature type="transmembrane region" description="Helical" evidence="1">
    <location>
        <begin position="265"/>
        <end position="288"/>
    </location>
</feature>
<dbReference type="Proteomes" id="UP000284706">
    <property type="component" value="Unassembled WGS sequence"/>
</dbReference>
<evidence type="ECO:0000256" key="1">
    <source>
        <dbReference type="SAM" id="Phobius"/>
    </source>
</evidence>
<dbReference type="EMBL" id="NHYE01001247">
    <property type="protein sequence ID" value="PPQ97461.1"/>
    <property type="molecule type" value="Genomic_DNA"/>
</dbReference>
<feature type="transmembrane region" description="Helical" evidence="1">
    <location>
        <begin position="502"/>
        <end position="524"/>
    </location>
</feature>
<gene>
    <name evidence="2" type="ORF">CVT26_002809</name>
</gene>
<dbReference type="OrthoDB" id="3267806at2759"/>
<feature type="transmembrane region" description="Helical" evidence="1">
    <location>
        <begin position="560"/>
        <end position="585"/>
    </location>
</feature>
<keyword evidence="1" id="KW-0812">Transmembrane</keyword>
<proteinExistence type="predicted"/>
<keyword evidence="1" id="KW-1133">Transmembrane helix</keyword>
<dbReference type="AlphaFoldDB" id="A0A409Y3D3"/>